<gene>
    <name evidence="1" type="ORF">FBZ89_107199</name>
</gene>
<dbReference type="EMBL" id="VITN01000007">
    <property type="protein sequence ID" value="TWB20488.1"/>
    <property type="molecule type" value="Genomic_DNA"/>
</dbReference>
<protein>
    <submittedName>
        <fullName evidence="1">Uncharacterized protein</fullName>
    </submittedName>
</protein>
<dbReference type="RefSeq" id="WP_145750586.1">
    <property type="nucleotide sequence ID" value="NZ_VITN01000007.1"/>
</dbReference>
<dbReference type="InterPro" id="IPR010985">
    <property type="entry name" value="Ribbon_hlx_hlx"/>
</dbReference>
<comment type="caution">
    <text evidence="1">The sequence shown here is derived from an EMBL/GenBank/DDBJ whole genome shotgun (WGS) entry which is preliminary data.</text>
</comment>
<evidence type="ECO:0000313" key="1">
    <source>
        <dbReference type="EMBL" id="TWB20488.1"/>
    </source>
</evidence>
<organism evidence="1 2">
    <name type="scientific">Nitrospirillum amazonense</name>
    <dbReference type="NCBI Taxonomy" id="28077"/>
    <lineage>
        <taxon>Bacteria</taxon>
        <taxon>Pseudomonadati</taxon>
        <taxon>Pseudomonadota</taxon>
        <taxon>Alphaproteobacteria</taxon>
        <taxon>Rhodospirillales</taxon>
        <taxon>Azospirillaceae</taxon>
        <taxon>Nitrospirillum</taxon>
    </lineage>
</organism>
<name>A0A560FFX2_9PROT</name>
<proteinExistence type="predicted"/>
<dbReference type="SUPFAM" id="SSF47598">
    <property type="entry name" value="Ribbon-helix-helix"/>
    <property type="match status" value="1"/>
</dbReference>
<dbReference type="AlphaFoldDB" id="A0A560FFX2"/>
<reference evidence="1 2" key="1">
    <citation type="submission" date="2019-06" db="EMBL/GenBank/DDBJ databases">
        <title>Genomic Encyclopedia of Type Strains, Phase IV (KMG-V): Genome sequencing to study the core and pangenomes of soil and plant-associated prokaryotes.</title>
        <authorList>
            <person name="Whitman W."/>
        </authorList>
    </citation>
    <scope>NUCLEOTIDE SEQUENCE [LARGE SCALE GENOMIC DNA]</scope>
    <source>
        <strain evidence="1 2">BR 11880</strain>
    </source>
</reference>
<evidence type="ECO:0000313" key="2">
    <source>
        <dbReference type="Proteomes" id="UP000319859"/>
    </source>
</evidence>
<sequence>MPEKATPKLKDRPGDQRVMTTFRLEPDLLRQIKIRAALDGTSINALMEQGIRHILRINRENDESVRRFIIFVAELSPAEMQRLGAGLDDILVEATTGEFYLWAHGLRRGDNDRTVFNSHSLADTGLSGRQIRQHLLDHADALVNAPQDAPAKVGRA</sequence>
<accession>A0A560FFX2</accession>
<dbReference type="GO" id="GO:0006355">
    <property type="term" value="P:regulation of DNA-templated transcription"/>
    <property type="evidence" value="ECO:0007669"/>
    <property type="project" value="InterPro"/>
</dbReference>
<dbReference type="OrthoDB" id="7352993at2"/>
<dbReference type="Proteomes" id="UP000319859">
    <property type="component" value="Unassembled WGS sequence"/>
</dbReference>